<dbReference type="AlphaFoldDB" id="A4JIU6"/>
<dbReference type="InterPro" id="IPR052189">
    <property type="entry name" value="L-asp_N-monooxygenase_NS-form"/>
</dbReference>
<organism evidence="2 3">
    <name type="scientific">Burkholderia vietnamiensis (strain G4 / LMG 22486)</name>
    <name type="common">Burkholderia cepacia (strain R1808)</name>
    <dbReference type="NCBI Taxonomy" id="269482"/>
    <lineage>
        <taxon>Bacteria</taxon>
        <taxon>Pseudomonadati</taxon>
        <taxon>Pseudomonadota</taxon>
        <taxon>Betaproteobacteria</taxon>
        <taxon>Burkholderiales</taxon>
        <taxon>Burkholderiaceae</taxon>
        <taxon>Burkholderia</taxon>
        <taxon>Burkholderia cepacia complex</taxon>
    </lineage>
</organism>
<dbReference type="Gene3D" id="3.50.50.100">
    <property type="match status" value="1"/>
</dbReference>
<dbReference type="SUPFAM" id="SSF51905">
    <property type="entry name" value="FAD/NAD(P)-binding domain"/>
    <property type="match status" value="2"/>
</dbReference>
<accession>A4JIU6</accession>
<dbReference type="EMBL" id="CP000614">
    <property type="protein sequence ID" value="ABO56199.1"/>
    <property type="molecule type" value="Genomic_DNA"/>
</dbReference>
<dbReference type="eggNOG" id="COG4529">
    <property type="taxonomic scope" value="Bacteria"/>
</dbReference>
<dbReference type="InterPro" id="IPR038732">
    <property type="entry name" value="HpyO/CreE_NAD-binding"/>
</dbReference>
<dbReference type="Proteomes" id="UP000002287">
    <property type="component" value="Chromosome 1"/>
</dbReference>
<feature type="domain" description="FAD-dependent urate hydroxylase HpyO/Asp monooxygenase CreE-like FAD/NAD(P)-binding" evidence="1">
    <location>
        <begin position="8"/>
        <end position="157"/>
    </location>
</feature>
<reference evidence="3" key="1">
    <citation type="submission" date="2007-03" db="EMBL/GenBank/DDBJ databases">
        <title>Complete sequence of chromosome 1 of Burkholderia vietnamiensis G4.</title>
        <authorList>
            <consortium name="US DOE Joint Genome Institute"/>
            <person name="Copeland A."/>
            <person name="Lucas S."/>
            <person name="Lapidus A."/>
            <person name="Barry K."/>
            <person name="Detter J.C."/>
            <person name="Glavina del Rio T."/>
            <person name="Hammon N."/>
            <person name="Israni S."/>
            <person name="Dalin E."/>
            <person name="Tice H."/>
            <person name="Pitluck S."/>
            <person name="Chain P."/>
            <person name="Malfatti S."/>
            <person name="Shin M."/>
            <person name="Vergez L."/>
            <person name="Schmutz J."/>
            <person name="Larimer F."/>
            <person name="Land M."/>
            <person name="Hauser L."/>
            <person name="Kyrpides N."/>
            <person name="Tiedje J."/>
            <person name="Richardson P."/>
        </authorList>
    </citation>
    <scope>NUCLEOTIDE SEQUENCE [LARGE SCALE GENOMIC DNA]</scope>
    <source>
        <strain evidence="3">G4 / LMG 22486</strain>
    </source>
</reference>
<dbReference type="HOGENOM" id="CLU_020215_2_0_4"/>
<proteinExistence type="predicted"/>
<protein>
    <submittedName>
        <fullName evidence="2">FAD dependent oxidoreductase</fullName>
    </submittedName>
</protein>
<gene>
    <name evidence="2" type="ordered locus">Bcep1808_3208</name>
</gene>
<dbReference type="PRINTS" id="PR00368">
    <property type="entry name" value="FADPNR"/>
</dbReference>
<name>A4JIU6_BURVG</name>
<dbReference type="PANTHER" id="PTHR40254">
    <property type="entry name" value="BLR0577 PROTEIN"/>
    <property type="match status" value="1"/>
</dbReference>
<evidence type="ECO:0000259" key="1">
    <source>
        <dbReference type="Pfam" id="PF13454"/>
    </source>
</evidence>
<dbReference type="PANTHER" id="PTHR40254:SF1">
    <property type="entry name" value="BLR0577 PROTEIN"/>
    <property type="match status" value="1"/>
</dbReference>
<dbReference type="InterPro" id="IPR036188">
    <property type="entry name" value="FAD/NAD-bd_sf"/>
</dbReference>
<evidence type="ECO:0000313" key="3">
    <source>
        <dbReference type="Proteomes" id="UP000002287"/>
    </source>
</evidence>
<sequence>MPRRQHVVIVGGGFSGAITALHLVRGDASGRYEVTVVNPTPHIGRGLAYRFDDDNLLLNVPAGNMSALADEPNHFVAYCQGIDPSINSGSFVSRRLYGEYLQDLWSKALAGCHGLVRARVDEAVALIRVDGSPGWCVSLASGQSVQADQVVLATGHQAPKFPIPVESEVQARVIGPWDFAAMRRLAYDGPIVIVGSGHTAIDALFCFAQSQPPRPIYLLSRHGLLPQRHRLSPAPPKQHAFPDYLRDIPATVRDYTRALRQHLKTAAHQGRDWRDTLNELRSHTPSLWQSWSVVEQRRFLRHLQAYWDIHRHRLAPTAAQRLDRLMAAGQARPLAGRVLSVQKAAQGVAVHWRPRGAQHTATLQASAVINCTGPDTNIRQPSSSLFAQLLHAGLIQPDAHGLGLAVSPDHRVLNSQRQPVDHLWYVGPLLKGVHWEATAVPELRVHAQRLALTLLAQSATASGGATT</sequence>
<dbReference type="KEGG" id="bvi:Bcep1808_3208"/>
<dbReference type="Gene3D" id="3.50.50.60">
    <property type="entry name" value="FAD/NAD(P)-binding domain"/>
    <property type="match status" value="1"/>
</dbReference>
<dbReference type="Pfam" id="PF13454">
    <property type="entry name" value="NAD_binding_9"/>
    <property type="match status" value="1"/>
</dbReference>
<evidence type="ECO:0000313" key="2">
    <source>
        <dbReference type="EMBL" id="ABO56199.1"/>
    </source>
</evidence>